<name>A0AA40EU55_9PEZI</name>
<evidence type="ECO:0000313" key="3">
    <source>
        <dbReference type="Proteomes" id="UP001172155"/>
    </source>
</evidence>
<dbReference type="Proteomes" id="UP001172155">
    <property type="component" value="Unassembled WGS sequence"/>
</dbReference>
<dbReference type="EMBL" id="JAUKUD010000004">
    <property type="protein sequence ID" value="KAK0745505.1"/>
    <property type="molecule type" value="Genomic_DNA"/>
</dbReference>
<keyword evidence="3" id="KW-1185">Reference proteome</keyword>
<gene>
    <name evidence="2" type="ORF">B0T18DRAFT_409590</name>
</gene>
<protein>
    <submittedName>
        <fullName evidence="2">Uncharacterized protein</fullName>
    </submittedName>
</protein>
<proteinExistence type="predicted"/>
<accession>A0AA40EU55</accession>
<organism evidence="2 3">
    <name type="scientific">Schizothecium vesticola</name>
    <dbReference type="NCBI Taxonomy" id="314040"/>
    <lineage>
        <taxon>Eukaryota</taxon>
        <taxon>Fungi</taxon>
        <taxon>Dikarya</taxon>
        <taxon>Ascomycota</taxon>
        <taxon>Pezizomycotina</taxon>
        <taxon>Sordariomycetes</taxon>
        <taxon>Sordariomycetidae</taxon>
        <taxon>Sordariales</taxon>
        <taxon>Schizotheciaceae</taxon>
        <taxon>Schizothecium</taxon>
    </lineage>
</organism>
<comment type="caution">
    <text evidence="2">The sequence shown here is derived from an EMBL/GenBank/DDBJ whole genome shotgun (WGS) entry which is preliminary data.</text>
</comment>
<reference evidence="2" key="1">
    <citation type="submission" date="2023-06" db="EMBL/GenBank/DDBJ databases">
        <title>Genome-scale phylogeny and comparative genomics of the fungal order Sordariales.</title>
        <authorList>
            <consortium name="Lawrence Berkeley National Laboratory"/>
            <person name="Hensen N."/>
            <person name="Bonometti L."/>
            <person name="Westerberg I."/>
            <person name="Brannstrom I.O."/>
            <person name="Guillou S."/>
            <person name="Cros-Aarteil S."/>
            <person name="Calhoun S."/>
            <person name="Haridas S."/>
            <person name="Kuo A."/>
            <person name="Mondo S."/>
            <person name="Pangilinan J."/>
            <person name="Riley R."/>
            <person name="LaButti K."/>
            <person name="Andreopoulos B."/>
            <person name="Lipzen A."/>
            <person name="Chen C."/>
            <person name="Yanf M."/>
            <person name="Daum C."/>
            <person name="Ng V."/>
            <person name="Clum A."/>
            <person name="Steindorff A."/>
            <person name="Ohm R."/>
            <person name="Martin F."/>
            <person name="Silar P."/>
            <person name="Natvig D."/>
            <person name="Lalanne C."/>
            <person name="Gautier V."/>
            <person name="Ament-velasquez S.L."/>
            <person name="Kruys A."/>
            <person name="Hutchinson M.I."/>
            <person name="Powell A.J."/>
            <person name="Barry K."/>
            <person name="Miller A.N."/>
            <person name="Grigoriev I.V."/>
            <person name="Debuchy R."/>
            <person name="Gladieux P."/>
            <person name="Thoren M.H."/>
            <person name="Johannesson H."/>
        </authorList>
    </citation>
    <scope>NUCLEOTIDE SEQUENCE</scope>
    <source>
        <strain evidence="2">SMH3187-1</strain>
    </source>
</reference>
<evidence type="ECO:0000313" key="2">
    <source>
        <dbReference type="EMBL" id="KAK0745505.1"/>
    </source>
</evidence>
<dbReference type="AlphaFoldDB" id="A0AA40EU55"/>
<feature type="region of interest" description="Disordered" evidence="1">
    <location>
        <begin position="25"/>
        <end position="47"/>
    </location>
</feature>
<evidence type="ECO:0000256" key="1">
    <source>
        <dbReference type="SAM" id="MobiDB-lite"/>
    </source>
</evidence>
<sequence>MNRHPPPISPPCPVLVPALDTKIEQRERPDTTTTCPKTGKARGSTACQLTRCHERQVPKAKWGS</sequence>